<name>A0A401UB48_9BACT</name>
<keyword evidence="1" id="KW-1133">Transmembrane helix</keyword>
<proteinExistence type="predicted"/>
<feature type="signal peptide" evidence="2">
    <location>
        <begin position="1"/>
        <end position="21"/>
    </location>
</feature>
<evidence type="ECO:0000256" key="1">
    <source>
        <dbReference type="SAM" id="Phobius"/>
    </source>
</evidence>
<evidence type="ECO:0008006" key="5">
    <source>
        <dbReference type="Google" id="ProtNLM"/>
    </source>
</evidence>
<keyword evidence="4" id="KW-1185">Reference proteome</keyword>
<dbReference type="OrthoDB" id="1122180at2"/>
<reference evidence="3 4" key="1">
    <citation type="submission" date="2018-11" db="EMBL/GenBank/DDBJ databases">
        <title>Chryseotalea sanarue gen. nov., sp., nov., a member of the family Cytophagaceae, isolated from a brackish lake in Hamamatsu Japan.</title>
        <authorList>
            <person name="Maejima Y."/>
            <person name="Iino T."/>
            <person name="Muraguchi Y."/>
            <person name="Fukuda K."/>
            <person name="Ohkuma M."/>
            <person name="Moriuchi R."/>
            <person name="Dohra H."/>
            <person name="Kimbara K."/>
            <person name="Shintani M."/>
        </authorList>
    </citation>
    <scope>NUCLEOTIDE SEQUENCE [LARGE SCALE GENOMIC DNA]</scope>
    <source>
        <strain evidence="3 4">Ys</strain>
    </source>
</reference>
<dbReference type="EMBL" id="BHXQ01000004">
    <property type="protein sequence ID" value="GCC52136.1"/>
    <property type="molecule type" value="Genomic_DNA"/>
</dbReference>
<evidence type="ECO:0000313" key="4">
    <source>
        <dbReference type="Proteomes" id="UP000288227"/>
    </source>
</evidence>
<dbReference type="AlphaFoldDB" id="A0A401UB48"/>
<protein>
    <recommendedName>
        <fullName evidence="5">Glycine zipper family protein</fullName>
    </recommendedName>
</protein>
<keyword evidence="2" id="KW-0732">Signal</keyword>
<feature type="transmembrane region" description="Helical" evidence="1">
    <location>
        <begin position="70"/>
        <end position="91"/>
    </location>
</feature>
<dbReference type="RefSeq" id="WP_127122782.1">
    <property type="nucleotide sequence ID" value="NZ_BHXQ01000004.1"/>
</dbReference>
<comment type="caution">
    <text evidence="3">The sequence shown here is derived from an EMBL/GenBank/DDBJ whole genome shotgun (WGS) entry which is preliminary data.</text>
</comment>
<keyword evidence="1" id="KW-0472">Membrane</keyword>
<gene>
    <name evidence="3" type="ORF">SanaruYs_23720</name>
</gene>
<dbReference type="Proteomes" id="UP000288227">
    <property type="component" value="Unassembled WGS sequence"/>
</dbReference>
<accession>A0A401UB48</accession>
<evidence type="ECO:0000256" key="2">
    <source>
        <dbReference type="SAM" id="SignalP"/>
    </source>
</evidence>
<evidence type="ECO:0000313" key="3">
    <source>
        <dbReference type="EMBL" id="GCC52136.1"/>
    </source>
</evidence>
<feature type="chain" id="PRO_5019131857" description="Glycine zipper family protein" evidence="2">
    <location>
        <begin position="22"/>
        <end position="155"/>
    </location>
</feature>
<keyword evidence="1" id="KW-0812">Transmembrane</keyword>
<sequence>MRFILSFSLLMACTICATLQAQDIVMYKTFGGVRFERDSMVISPRQVQSILWEDALASEKFRKARVNSSVSAVLGFAGGVLIGIPVGAALIGSDPEWGFALGGAGLIGLSIPFNRVFQRKAQEALDIHNQKKSSRRSFSPELYWTGSQVGLRLKI</sequence>
<organism evidence="3 4">
    <name type="scientific">Chryseotalea sanaruensis</name>
    <dbReference type="NCBI Taxonomy" id="2482724"/>
    <lineage>
        <taxon>Bacteria</taxon>
        <taxon>Pseudomonadati</taxon>
        <taxon>Bacteroidota</taxon>
        <taxon>Cytophagia</taxon>
        <taxon>Cytophagales</taxon>
        <taxon>Chryseotaleaceae</taxon>
        <taxon>Chryseotalea</taxon>
    </lineage>
</organism>